<dbReference type="RefSeq" id="WP_170011670.1">
    <property type="nucleotide sequence ID" value="NZ_JABCRE010000002.1"/>
</dbReference>
<dbReference type="AlphaFoldDB" id="A0A848QRT4"/>
<name>A0A848QRT4_9SPHN</name>
<evidence type="ECO:0000313" key="3">
    <source>
        <dbReference type="Proteomes" id="UP000561181"/>
    </source>
</evidence>
<dbReference type="SUPFAM" id="SSF51905">
    <property type="entry name" value="FAD/NAD(P)-binding domain"/>
    <property type="match status" value="1"/>
</dbReference>
<dbReference type="PRINTS" id="PR00419">
    <property type="entry name" value="ADXRDTASE"/>
</dbReference>
<reference evidence="2 3" key="1">
    <citation type="submission" date="2020-04" db="EMBL/GenBank/DDBJ databases">
        <authorList>
            <person name="Liu A."/>
        </authorList>
    </citation>
    <scope>NUCLEOTIDE SEQUENCE [LARGE SCALE GENOMIC DNA]</scope>
    <source>
        <strain evidence="2 3">RZ02</strain>
    </source>
</reference>
<dbReference type="Gene3D" id="3.50.50.60">
    <property type="entry name" value="FAD/NAD(P)-binding domain"/>
    <property type="match status" value="1"/>
</dbReference>
<sequence length="319" mass="34446">MTDQGGVCIGIVGAGMAGLACATELNKQGIPTVLFDKGRGPGGRMATRRAEHDGEMLFFDHGAQYFTAHDSTFTATIGKWLARGVVANWPAAGENAYVGIPGMNGPLKHMAKSLDVRWGTRITQVRSENAGWLLEHDGGAEKVSHCVCAIPAEQTADLLSDVMPDMARFADGVVSDPCWTVMAAFDRTLPIDTDTIWAPKADVSWASRNSAKPDRSGPESWVIQASAVYSREHLEDDAAVAAPKLLARFFEEAGITAVTPTYLTAHRWRYSMPRPNATPRVLWDEKRRIGAAGDWLVKPKVEGAWLSGRAMAEAVVAAL</sequence>
<dbReference type="Proteomes" id="UP000561181">
    <property type="component" value="Unassembled WGS sequence"/>
</dbReference>
<dbReference type="Pfam" id="PF13450">
    <property type="entry name" value="NAD_binding_8"/>
    <property type="match status" value="1"/>
</dbReference>
<evidence type="ECO:0000259" key="1">
    <source>
        <dbReference type="Pfam" id="PF01593"/>
    </source>
</evidence>
<dbReference type="EMBL" id="JABCRE010000002">
    <property type="protein sequence ID" value="NMW31818.1"/>
    <property type="molecule type" value="Genomic_DNA"/>
</dbReference>
<keyword evidence="3" id="KW-1185">Reference proteome</keyword>
<accession>A0A848QRT4</accession>
<dbReference type="Gene3D" id="3.90.660.10">
    <property type="match status" value="1"/>
</dbReference>
<proteinExistence type="predicted"/>
<protein>
    <submittedName>
        <fullName evidence="2">NAD(P)-binding protein</fullName>
    </submittedName>
</protein>
<dbReference type="InterPro" id="IPR002937">
    <property type="entry name" value="Amino_oxidase"/>
</dbReference>
<dbReference type="InterPro" id="IPR036188">
    <property type="entry name" value="FAD/NAD-bd_sf"/>
</dbReference>
<dbReference type="PANTHER" id="PTHR16128">
    <property type="entry name" value="FAD/NAD(P)-BINDING OXIDOREDUCTASE FAMILY PROTEIN"/>
    <property type="match status" value="1"/>
</dbReference>
<dbReference type="Pfam" id="PF01593">
    <property type="entry name" value="Amino_oxidase"/>
    <property type="match status" value="1"/>
</dbReference>
<evidence type="ECO:0000313" key="2">
    <source>
        <dbReference type="EMBL" id="NMW31818.1"/>
    </source>
</evidence>
<dbReference type="GO" id="GO:0016491">
    <property type="term" value="F:oxidoreductase activity"/>
    <property type="evidence" value="ECO:0007669"/>
    <property type="project" value="InterPro"/>
</dbReference>
<comment type="caution">
    <text evidence="2">The sequence shown here is derived from an EMBL/GenBank/DDBJ whole genome shotgun (WGS) entry which is preliminary data.</text>
</comment>
<dbReference type="PANTHER" id="PTHR16128:SF5">
    <property type="entry name" value="FAD_NAD(P)-BINDING OXIDOREDUCTASE FAMILY PROTEIN"/>
    <property type="match status" value="1"/>
</dbReference>
<gene>
    <name evidence="2" type="ORF">HKD42_07080</name>
</gene>
<feature type="domain" description="Amine oxidase" evidence="1">
    <location>
        <begin position="93"/>
        <end position="315"/>
    </location>
</feature>
<organism evidence="2 3">
    <name type="scientific">Pontixanthobacter rizhaonensis</name>
    <dbReference type="NCBI Taxonomy" id="2730337"/>
    <lineage>
        <taxon>Bacteria</taxon>
        <taxon>Pseudomonadati</taxon>
        <taxon>Pseudomonadota</taxon>
        <taxon>Alphaproteobacteria</taxon>
        <taxon>Sphingomonadales</taxon>
        <taxon>Erythrobacteraceae</taxon>
        <taxon>Pontixanthobacter</taxon>
    </lineage>
</organism>